<proteinExistence type="predicted"/>
<dbReference type="RefSeq" id="WP_144187441.1">
    <property type="nucleotide sequence ID" value="NZ_VMHL01000001.1"/>
</dbReference>
<dbReference type="InterPro" id="IPR009678">
    <property type="entry name" value="Phage_tail_completion_R"/>
</dbReference>
<sequence>MSLIYELTTFLKENLPTPIFRGQKFSSFMDNLEIDRCFSLITASPVRQLRCAKLKYDAVITFDEFPYRTYDPALVFALVMAWLESKNSNDERFDGINPDIDVSENDEQTAYLMISVPLFEEITLIENENGSIPHNGRRYQLGATDIWSHPSEVNINAD</sequence>
<dbReference type="Proteomes" id="UP000319138">
    <property type="component" value="Unassembled WGS sequence"/>
</dbReference>
<protein>
    <submittedName>
        <fullName evidence="1">Phage tail protein</fullName>
    </submittedName>
</protein>
<dbReference type="EMBL" id="VMHL01000001">
    <property type="protein sequence ID" value="TSJ91758.1"/>
    <property type="molecule type" value="Genomic_DNA"/>
</dbReference>
<comment type="caution">
    <text evidence="1">The sequence shown here is derived from an EMBL/GenBank/DDBJ whole genome shotgun (WGS) entry which is preliminary data.</text>
</comment>
<dbReference type="AlphaFoldDB" id="A0A556RS78"/>
<evidence type="ECO:0000313" key="2">
    <source>
        <dbReference type="Proteomes" id="UP000319138"/>
    </source>
</evidence>
<organism evidence="1 2">
    <name type="scientific">Gilliamella apicola</name>
    <dbReference type="NCBI Taxonomy" id="1196095"/>
    <lineage>
        <taxon>Bacteria</taxon>
        <taxon>Pseudomonadati</taxon>
        <taxon>Pseudomonadota</taxon>
        <taxon>Gammaproteobacteria</taxon>
        <taxon>Orbales</taxon>
        <taxon>Orbaceae</taxon>
        <taxon>Gilliamella</taxon>
    </lineage>
</organism>
<reference evidence="1 2" key="1">
    <citation type="submission" date="2019-07" db="EMBL/GenBank/DDBJ databases">
        <title>Gilliamella genomes.</title>
        <authorList>
            <person name="Zheng H."/>
        </authorList>
    </citation>
    <scope>NUCLEOTIDE SEQUENCE [LARGE SCALE GENOMIC DNA]</scope>
    <source>
        <strain evidence="1 2">W8131</strain>
    </source>
</reference>
<accession>A0A556RS78</accession>
<gene>
    <name evidence="1" type="ORF">FPQ14_00380</name>
</gene>
<name>A0A556RS78_9GAMM</name>
<evidence type="ECO:0000313" key="1">
    <source>
        <dbReference type="EMBL" id="TSJ91758.1"/>
    </source>
</evidence>
<dbReference type="Pfam" id="PF06891">
    <property type="entry name" value="P2_Phage_GpR"/>
    <property type="match status" value="1"/>
</dbReference>